<accession>A0A9Q1H1D9</accession>
<evidence type="ECO:0000313" key="1">
    <source>
        <dbReference type="EMBL" id="KAJ8029040.1"/>
    </source>
</evidence>
<comment type="caution">
    <text evidence="1">The sequence shown here is derived from an EMBL/GenBank/DDBJ whole genome shotgun (WGS) entry which is preliminary data.</text>
</comment>
<proteinExistence type="predicted"/>
<gene>
    <name evidence="1" type="ORF">HOLleu_28334</name>
</gene>
<evidence type="ECO:0000313" key="2">
    <source>
        <dbReference type="Proteomes" id="UP001152320"/>
    </source>
</evidence>
<protein>
    <submittedName>
        <fullName evidence="1">Uncharacterized protein</fullName>
    </submittedName>
</protein>
<dbReference type="Proteomes" id="UP001152320">
    <property type="component" value="Chromosome 14"/>
</dbReference>
<keyword evidence="2" id="KW-1185">Reference proteome</keyword>
<dbReference type="AlphaFoldDB" id="A0A9Q1H1D9"/>
<dbReference type="EMBL" id="JAIZAY010000014">
    <property type="protein sequence ID" value="KAJ8029040.1"/>
    <property type="molecule type" value="Genomic_DNA"/>
</dbReference>
<sequence length="50" mass="5668">MSITRVRNIVGGYCNCLFGLSQQDESRGHKKATKVKRSTEVKVGHHVYFT</sequence>
<organism evidence="1 2">
    <name type="scientific">Holothuria leucospilota</name>
    <name type="common">Black long sea cucumber</name>
    <name type="synonym">Mertensiothuria leucospilota</name>
    <dbReference type="NCBI Taxonomy" id="206669"/>
    <lineage>
        <taxon>Eukaryota</taxon>
        <taxon>Metazoa</taxon>
        <taxon>Echinodermata</taxon>
        <taxon>Eleutherozoa</taxon>
        <taxon>Echinozoa</taxon>
        <taxon>Holothuroidea</taxon>
        <taxon>Aspidochirotacea</taxon>
        <taxon>Aspidochirotida</taxon>
        <taxon>Holothuriidae</taxon>
        <taxon>Holothuria</taxon>
    </lineage>
</organism>
<reference evidence="1" key="1">
    <citation type="submission" date="2021-10" db="EMBL/GenBank/DDBJ databases">
        <title>Tropical sea cucumber genome reveals ecological adaptation and Cuvierian tubules defense mechanism.</title>
        <authorList>
            <person name="Chen T."/>
        </authorList>
    </citation>
    <scope>NUCLEOTIDE SEQUENCE</scope>
    <source>
        <strain evidence="1">Nanhai2018</strain>
        <tissue evidence="1">Muscle</tissue>
    </source>
</reference>
<name>A0A9Q1H1D9_HOLLE</name>